<evidence type="ECO:0000256" key="3">
    <source>
        <dbReference type="ARBA" id="ARBA00022729"/>
    </source>
</evidence>
<feature type="coiled-coil region" evidence="9">
    <location>
        <begin position="80"/>
        <end position="107"/>
    </location>
</feature>
<dbReference type="AlphaFoldDB" id="Q5DVM1"/>
<gene>
    <name evidence="10" type="primary">vlsE</name>
</gene>
<feature type="non-terminal residue" evidence="10">
    <location>
        <position position="299"/>
    </location>
</feature>
<evidence type="ECO:0000256" key="1">
    <source>
        <dbReference type="ARBA" id="ARBA00003932"/>
    </source>
</evidence>
<dbReference type="InterPro" id="IPR000680">
    <property type="entry name" value="Borrelia_lipo"/>
</dbReference>
<name>Q5DVM1_BORGR</name>
<reference evidence="10" key="1">
    <citation type="submission" date="2004-03" db="EMBL/GenBank/DDBJ databases">
        <title>Genetic characterization and antigenic heterogeneity of the immunodominant surface protein VlsE among european B. burgdorferi sensu lato strains.</title>
        <authorList>
            <person name="Goettner G."/>
            <person name="Schulte-Spechtel U.C."/>
            <person name="Fingerle V."/>
            <person name="Wilske B."/>
        </authorList>
    </citation>
    <scope>NUCLEOTIDE SEQUENCE</scope>
    <source>
        <strain evidence="10">PBr</strain>
    </source>
</reference>
<proteinExistence type="predicted"/>
<dbReference type="EMBL" id="AJ630108">
    <property type="protein sequence ID" value="CAF34026.1"/>
    <property type="molecule type" value="Genomic_DNA"/>
</dbReference>
<comment type="subcellular location">
    <subcellularLocation>
        <location evidence="2 8">Cell outer membrane</location>
        <topology evidence="2 8">Lipid-anchor</topology>
    </subcellularLocation>
</comment>
<dbReference type="GO" id="GO:0009279">
    <property type="term" value="C:cell outer membrane"/>
    <property type="evidence" value="ECO:0007669"/>
    <property type="project" value="UniProtKB-SubCell"/>
</dbReference>
<evidence type="ECO:0000256" key="5">
    <source>
        <dbReference type="ARBA" id="ARBA00023139"/>
    </source>
</evidence>
<evidence type="ECO:0000256" key="8">
    <source>
        <dbReference type="RuleBase" id="RU363105"/>
    </source>
</evidence>
<evidence type="ECO:0000256" key="7">
    <source>
        <dbReference type="ARBA" id="ARBA00023288"/>
    </source>
</evidence>
<evidence type="ECO:0000256" key="9">
    <source>
        <dbReference type="SAM" id="Coils"/>
    </source>
</evidence>
<evidence type="ECO:0000256" key="6">
    <source>
        <dbReference type="ARBA" id="ARBA00023237"/>
    </source>
</evidence>
<keyword evidence="4 8" id="KW-0472">Membrane</keyword>
<organism evidence="10">
    <name type="scientific">Borreliella garinii</name>
    <name type="common">Borrelia garinii</name>
    <dbReference type="NCBI Taxonomy" id="29519"/>
    <lineage>
        <taxon>Bacteria</taxon>
        <taxon>Pseudomonadati</taxon>
        <taxon>Spirochaetota</taxon>
        <taxon>Spirochaetia</taxon>
        <taxon>Spirochaetales</taxon>
        <taxon>Borreliaceae</taxon>
        <taxon>Borreliella</taxon>
    </lineage>
</organism>
<evidence type="ECO:0000256" key="4">
    <source>
        <dbReference type="ARBA" id="ARBA00023136"/>
    </source>
</evidence>
<evidence type="ECO:0000313" key="10">
    <source>
        <dbReference type="EMBL" id="CAF34026.1"/>
    </source>
</evidence>
<comment type="function">
    <text evidence="1 8">The Vlp and Vsp proteins are antigenically distinct proteins, only one vlp or vsp gene is transcriptionally active at any one time. Switching between these genes is a mechanism of host immune response evasion.</text>
</comment>
<keyword evidence="9" id="KW-0175">Coiled coil</keyword>
<dbReference type="SUPFAM" id="SSF74748">
    <property type="entry name" value="Variable surface antigen VlsE"/>
    <property type="match status" value="1"/>
</dbReference>
<sequence length="299" mass="30401">MKKISSAVLLIAFFVFTNCKNSAGDISNKSDENDPTTLFYQSIIKLGNGFLEVFTSFGGMVADAFGAKWEAKKSTIKTYFDTMSQKLEETKKGLEKLANNGEESESENKIGDAVASTIKEVGEWLTEMATAAGGAAKVADSGGDEIGKVENAGANANKGDKTSVNGIAKGIKAIVGVAKKAGVKWEPAAAAEAGDANGNKNAGKLFATGGQGDAAAGKEAALAVSGVSGDQILNAIVTDAEGDKNGVATANATNSIDAAIGADGDNGASGFDAMKKKNDKIAAAIVLRGMAKDGKFAVK</sequence>
<keyword evidence="3 8" id="KW-0732">Signal</keyword>
<keyword evidence="7 8" id="KW-0449">Lipoprotein</keyword>
<feature type="signal peptide" evidence="8">
    <location>
        <begin position="1"/>
        <end position="23"/>
    </location>
</feature>
<keyword evidence="5 8" id="KW-0564">Palmitate</keyword>
<keyword evidence="6 8" id="KW-0998">Cell outer membrane</keyword>
<dbReference type="Pfam" id="PF00921">
    <property type="entry name" value="Lipoprotein_2"/>
    <property type="match status" value="1"/>
</dbReference>
<accession>Q5DVM1</accession>
<feature type="chain" id="PRO_5004254449" description="Variable large protein" evidence="8">
    <location>
        <begin position="24"/>
        <end position="299"/>
    </location>
</feature>
<protein>
    <recommendedName>
        <fullName evidence="8">Variable large protein</fullName>
    </recommendedName>
</protein>
<evidence type="ECO:0000256" key="2">
    <source>
        <dbReference type="ARBA" id="ARBA00004459"/>
    </source>
</evidence>